<dbReference type="Proteomes" id="UP000813824">
    <property type="component" value="Unassembled WGS sequence"/>
</dbReference>
<reference evidence="3" key="1">
    <citation type="journal article" date="2021" name="New Phytol.">
        <title>Evolutionary innovations through gain and loss of genes in the ectomycorrhizal Boletales.</title>
        <authorList>
            <person name="Wu G."/>
            <person name="Miyauchi S."/>
            <person name="Morin E."/>
            <person name="Kuo A."/>
            <person name="Drula E."/>
            <person name="Varga T."/>
            <person name="Kohler A."/>
            <person name="Feng B."/>
            <person name="Cao Y."/>
            <person name="Lipzen A."/>
            <person name="Daum C."/>
            <person name="Hundley H."/>
            <person name="Pangilinan J."/>
            <person name="Johnson J."/>
            <person name="Barry K."/>
            <person name="LaButti K."/>
            <person name="Ng V."/>
            <person name="Ahrendt S."/>
            <person name="Min B."/>
            <person name="Choi I.G."/>
            <person name="Park H."/>
            <person name="Plett J.M."/>
            <person name="Magnuson J."/>
            <person name="Spatafora J.W."/>
            <person name="Nagy L.G."/>
            <person name="Henrissat B."/>
            <person name="Grigoriev I.V."/>
            <person name="Yang Z.L."/>
            <person name="Xu J."/>
            <person name="Martin F.M."/>
        </authorList>
    </citation>
    <scope>NUCLEOTIDE SEQUENCE</scope>
    <source>
        <strain evidence="3">KKN 215</strain>
    </source>
</reference>
<dbReference type="OrthoDB" id="2748701at2759"/>
<dbReference type="EMBL" id="JAEVFJ010000013">
    <property type="protein sequence ID" value="KAH8101091.1"/>
    <property type="molecule type" value="Genomic_DNA"/>
</dbReference>
<gene>
    <name evidence="3" type="ORF">BXZ70DRAFT_108047</name>
</gene>
<evidence type="ECO:0000313" key="4">
    <source>
        <dbReference type="Proteomes" id="UP000813824"/>
    </source>
</evidence>
<evidence type="ECO:0000313" key="3">
    <source>
        <dbReference type="EMBL" id="KAH8101091.1"/>
    </source>
</evidence>
<accession>A0A8K0UQM0</accession>
<feature type="signal peptide" evidence="2">
    <location>
        <begin position="1"/>
        <end position="18"/>
    </location>
</feature>
<keyword evidence="4" id="KW-1185">Reference proteome</keyword>
<dbReference type="AlphaFoldDB" id="A0A8K0UQM0"/>
<comment type="caution">
    <text evidence="3">The sequence shown here is derived from an EMBL/GenBank/DDBJ whole genome shotgun (WGS) entry which is preliminary data.</text>
</comment>
<evidence type="ECO:0000256" key="2">
    <source>
        <dbReference type="SAM" id="SignalP"/>
    </source>
</evidence>
<evidence type="ECO:0000256" key="1">
    <source>
        <dbReference type="SAM" id="MobiDB-lite"/>
    </source>
</evidence>
<keyword evidence="2" id="KW-0732">Signal</keyword>
<evidence type="ECO:0008006" key="5">
    <source>
        <dbReference type="Google" id="ProtNLM"/>
    </source>
</evidence>
<feature type="chain" id="PRO_5035475455" description="F-box domain-containing protein" evidence="2">
    <location>
        <begin position="19"/>
        <end position="358"/>
    </location>
</feature>
<organism evidence="3 4">
    <name type="scientific">Cristinia sonorae</name>
    <dbReference type="NCBI Taxonomy" id="1940300"/>
    <lineage>
        <taxon>Eukaryota</taxon>
        <taxon>Fungi</taxon>
        <taxon>Dikarya</taxon>
        <taxon>Basidiomycota</taxon>
        <taxon>Agaricomycotina</taxon>
        <taxon>Agaricomycetes</taxon>
        <taxon>Agaricomycetidae</taxon>
        <taxon>Agaricales</taxon>
        <taxon>Pleurotineae</taxon>
        <taxon>Stephanosporaceae</taxon>
        <taxon>Cristinia</taxon>
    </lineage>
</organism>
<feature type="region of interest" description="Disordered" evidence="1">
    <location>
        <begin position="333"/>
        <end position="358"/>
    </location>
</feature>
<name>A0A8K0UQM0_9AGAR</name>
<protein>
    <recommendedName>
        <fullName evidence="5">F-box domain-containing protein</fullName>
    </recommendedName>
</protein>
<proteinExistence type="predicted"/>
<sequence length="358" mass="39717">MSLLLSIIPSEILTAIFSSACTDTGETGRQLNLVCKAFRDLCTATGVDLQYASVRGVRRMQRFLQVLGGRDKTLRKVRSLMLVERGWLERNEEAQTPDTAVLVPLVHEILQAISADHLEVLSVYFPFWNCPSHVPVLIPVHLPQLLHLSVSGPYDNGSFVSSATAPKLMRLHIFNIARLPTNFGDHLARIAPCLTHLKVSNIDSPDPDLGRICKSFLLSRTHPSQSSPQPDHPPLPLQQITLDFRPFYRSPFKRCGTSILEHIAPIMAFRQSMPIPAQMSDVDFAAPLIVLPVPKAREHAAWIDDEDECFELFKGCWECQTFGRGGVSWMSSGNVRSDGSGTMSPLPQHSSVGTPSQY</sequence>